<sequence length="139" mass="15197">MRPDHLALGQLIVAQLKTQISDVRQIVQRGELSDVTSGEQVSPSLYVIYVRDVIPGDGQSMEAQNHILQQWMVVVAYQGGADQMLAKAGELLAKARAALLGWTPDAALYEPLQASTPPAAAYMSDWGYFPLLFTADFYA</sequence>
<organism evidence="1 2">
    <name type="scientific">Aquitalea aquatica</name>
    <dbReference type="NCBI Taxonomy" id="3044273"/>
    <lineage>
        <taxon>Bacteria</taxon>
        <taxon>Pseudomonadati</taxon>
        <taxon>Pseudomonadota</taxon>
        <taxon>Betaproteobacteria</taxon>
        <taxon>Neisseriales</taxon>
        <taxon>Chromobacteriaceae</taxon>
        <taxon>Aquitalea</taxon>
    </lineage>
</organism>
<dbReference type="EMBL" id="JACERN010000017">
    <property type="protein sequence ID" value="MBA4707771.1"/>
    <property type="molecule type" value="Genomic_DNA"/>
</dbReference>
<keyword evidence="2" id="KW-1185">Reference proteome</keyword>
<accession>A0A838YAS6</accession>
<evidence type="ECO:0000313" key="2">
    <source>
        <dbReference type="Proteomes" id="UP000545606"/>
    </source>
</evidence>
<dbReference type="Pfam" id="PF23840">
    <property type="entry name" value="Phage_tail_terminator"/>
    <property type="match status" value="1"/>
</dbReference>
<dbReference type="AlphaFoldDB" id="A0A838YAS6"/>
<dbReference type="RefSeq" id="WP_181835016.1">
    <property type="nucleotide sequence ID" value="NZ_JACERN010000017.1"/>
</dbReference>
<comment type="caution">
    <text evidence="1">The sequence shown here is derived from an EMBL/GenBank/DDBJ whole genome shotgun (WGS) entry which is preliminary data.</text>
</comment>
<protein>
    <recommendedName>
        <fullName evidence="3">Phage protein</fullName>
    </recommendedName>
</protein>
<name>A0A838YAS6_9NEIS</name>
<dbReference type="Proteomes" id="UP000545606">
    <property type="component" value="Unassembled WGS sequence"/>
</dbReference>
<dbReference type="InterPro" id="IPR056912">
    <property type="entry name" value="Phage_JBD30_tail_term-like"/>
</dbReference>
<evidence type="ECO:0000313" key="1">
    <source>
        <dbReference type="EMBL" id="MBA4707771.1"/>
    </source>
</evidence>
<gene>
    <name evidence="1" type="ORF">H2Z84_05120</name>
</gene>
<proteinExistence type="predicted"/>
<evidence type="ECO:0008006" key="3">
    <source>
        <dbReference type="Google" id="ProtNLM"/>
    </source>
</evidence>
<reference evidence="1 2" key="1">
    <citation type="submission" date="2020-07" db="EMBL/GenBank/DDBJ databases">
        <title>Draft genome sequence of violacein-producing bacteria and related species.</title>
        <authorList>
            <person name="Wilson H.S."/>
            <person name="De Leon M.E."/>
        </authorList>
    </citation>
    <scope>NUCLEOTIDE SEQUENCE [LARGE SCALE GENOMIC DNA]</scope>
    <source>
        <strain evidence="1 2">HSC-21Su07</strain>
    </source>
</reference>